<dbReference type="OrthoDB" id="3176171at2759"/>
<dbReference type="GeneID" id="19945600"/>
<dbReference type="Gene3D" id="3.40.850.10">
    <property type="entry name" value="Kinesin motor domain"/>
    <property type="match status" value="1"/>
</dbReference>
<name>T0QUY7_SAPDV</name>
<keyword evidence="4 8" id="KW-0175">Coiled coil</keyword>
<dbReference type="GO" id="GO:0007018">
    <property type="term" value="P:microtubule-based movement"/>
    <property type="evidence" value="ECO:0007669"/>
    <property type="project" value="InterPro"/>
</dbReference>
<evidence type="ECO:0000256" key="5">
    <source>
        <dbReference type="ARBA" id="ARBA00023175"/>
    </source>
</evidence>
<dbReference type="GO" id="GO:0005874">
    <property type="term" value="C:microtubule"/>
    <property type="evidence" value="ECO:0007669"/>
    <property type="project" value="UniProtKB-KW"/>
</dbReference>
<protein>
    <recommendedName>
        <fullName evidence="7">Kinesin-like protein</fullName>
    </recommendedName>
</protein>
<feature type="coiled-coil region" evidence="8">
    <location>
        <begin position="359"/>
        <end position="393"/>
    </location>
</feature>
<proteinExistence type="inferred from homology"/>
<dbReference type="GO" id="GO:0008017">
    <property type="term" value="F:microtubule binding"/>
    <property type="evidence" value="ECO:0007669"/>
    <property type="project" value="InterPro"/>
</dbReference>
<dbReference type="CDD" id="cd00106">
    <property type="entry name" value="KISc"/>
    <property type="match status" value="1"/>
</dbReference>
<evidence type="ECO:0000256" key="6">
    <source>
        <dbReference type="PROSITE-ProRule" id="PRU00283"/>
    </source>
</evidence>
<evidence type="ECO:0000256" key="3">
    <source>
        <dbReference type="ARBA" id="ARBA00022840"/>
    </source>
</evidence>
<feature type="compositionally biased region" description="Pro residues" evidence="9">
    <location>
        <begin position="627"/>
        <end position="640"/>
    </location>
</feature>
<dbReference type="OMA" id="YVQIYCE"/>
<evidence type="ECO:0000256" key="1">
    <source>
        <dbReference type="ARBA" id="ARBA00022701"/>
    </source>
</evidence>
<evidence type="ECO:0000256" key="8">
    <source>
        <dbReference type="SAM" id="Coils"/>
    </source>
</evidence>
<dbReference type="GO" id="GO:0003777">
    <property type="term" value="F:microtubule motor activity"/>
    <property type="evidence" value="ECO:0007669"/>
    <property type="project" value="InterPro"/>
</dbReference>
<evidence type="ECO:0000313" key="12">
    <source>
        <dbReference type="Proteomes" id="UP000030762"/>
    </source>
</evidence>
<dbReference type="Pfam" id="PF00225">
    <property type="entry name" value="Kinesin"/>
    <property type="match status" value="1"/>
</dbReference>
<dbReference type="InterPro" id="IPR027417">
    <property type="entry name" value="P-loop_NTPase"/>
</dbReference>
<dbReference type="PROSITE" id="PS50067">
    <property type="entry name" value="KINESIN_MOTOR_2"/>
    <property type="match status" value="1"/>
</dbReference>
<dbReference type="PROSITE" id="PS00411">
    <property type="entry name" value="KINESIN_MOTOR_1"/>
    <property type="match status" value="1"/>
</dbReference>
<dbReference type="eggNOG" id="KOG0240">
    <property type="taxonomic scope" value="Eukaryota"/>
</dbReference>
<evidence type="ECO:0000259" key="10">
    <source>
        <dbReference type="PROSITE" id="PS50067"/>
    </source>
</evidence>
<dbReference type="SMART" id="SM00129">
    <property type="entry name" value="KISc"/>
    <property type="match status" value="1"/>
</dbReference>
<evidence type="ECO:0000256" key="4">
    <source>
        <dbReference type="ARBA" id="ARBA00023054"/>
    </source>
</evidence>
<keyword evidence="12" id="KW-1185">Reference proteome</keyword>
<keyword evidence="3 6" id="KW-0067">ATP-binding</keyword>
<keyword evidence="5 6" id="KW-0505">Motor protein</keyword>
<dbReference type="InterPro" id="IPR036961">
    <property type="entry name" value="Kinesin_motor_dom_sf"/>
</dbReference>
<organism evidence="11 12">
    <name type="scientific">Saprolegnia diclina (strain VS20)</name>
    <dbReference type="NCBI Taxonomy" id="1156394"/>
    <lineage>
        <taxon>Eukaryota</taxon>
        <taxon>Sar</taxon>
        <taxon>Stramenopiles</taxon>
        <taxon>Oomycota</taxon>
        <taxon>Saprolegniomycetes</taxon>
        <taxon>Saprolegniales</taxon>
        <taxon>Saprolegniaceae</taxon>
        <taxon>Saprolegnia</taxon>
    </lineage>
</organism>
<comment type="similarity">
    <text evidence="6 7">Belongs to the TRAFAC class myosin-kinesin ATPase superfamily. Kinesin family.</text>
</comment>
<dbReference type="VEuPathDB" id="FungiDB:SDRG_04873"/>
<feature type="binding site" evidence="6">
    <location>
        <begin position="111"/>
        <end position="118"/>
    </location>
    <ligand>
        <name>ATP</name>
        <dbReference type="ChEBI" id="CHEBI:30616"/>
    </ligand>
</feature>
<feature type="domain" description="Kinesin motor" evidence="10">
    <location>
        <begin position="8"/>
        <end position="350"/>
    </location>
</feature>
<feature type="region of interest" description="Disordered" evidence="9">
    <location>
        <begin position="431"/>
        <end position="452"/>
    </location>
</feature>
<dbReference type="Proteomes" id="UP000030762">
    <property type="component" value="Unassembled WGS sequence"/>
</dbReference>
<dbReference type="PANTHER" id="PTHR47968:SF36">
    <property type="entry name" value="KINESIN HEAVY CHAIN ISOFORM X1"/>
    <property type="match status" value="1"/>
</dbReference>
<evidence type="ECO:0000256" key="2">
    <source>
        <dbReference type="ARBA" id="ARBA00022741"/>
    </source>
</evidence>
<dbReference type="EMBL" id="JH767143">
    <property type="protein sequence ID" value="EQC37850.1"/>
    <property type="molecule type" value="Genomic_DNA"/>
</dbReference>
<reference evidence="11 12" key="1">
    <citation type="submission" date="2012-04" db="EMBL/GenBank/DDBJ databases">
        <title>The Genome Sequence of Saprolegnia declina VS20.</title>
        <authorList>
            <consortium name="The Broad Institute Genome Sequencing Platform"/>
            <person name="Russ C."/>
            <person name="Nusbaum C."/>
            <person name="Tyler B."/>
            <person name="van West P."/>
            <person name="Dieguez-Uribeondo J."/>
            <person name="de Bruijn I."/>
            <person name="Tripathy S."/>
            <person name="Jiang R."/>
            <person name="Young S.K."/>
            <person name="Zeng Q."/>
            <person name="Gargeya S."/>
            <person name="Fitzgerald M."/>
            <person name="Haas B."/>
            <person name="Abouelleil A."/>
            <person name="Alvarado L."/>
            <person name="Arachchi H.M."/>
            <person name="Berlin A."/>
            <person name="Chapman S.B."/>
            <person name="Goldberg J."/>
            <person name="Griggs A."/>
            <person name="Gujja S."/>
            <person name="Hansen M."/>
            <person name="Howarth C."/>
            <person name="Imamovic A."/>
            <person name="Larimer J."/>
            <person name="McCowen C."/>
            <person name="Montmayeur A."/>
            <person name="Murphy C."/>
            <person name="Neiman D."/>
            <person name="Pearson M."/>
            <person name="Priest M."/>
            <person name="Roberts A."/>
            <person name="Saif S."/>
            <person name="Shea T."/>
            <person name="Sisk P."/>
            <person name="Sykes S."/>
            <person name="Wortman J."/>
            <person name="Nusbaum C."/>
            <person name="Birren B."/>
        </authorList>
    </citation>
    <scope>NUCLEOTIDE SEQUENCE [LARGE SCALE GENOMIC DNA]</scope>
    <source>
        <strain evidence="11 12">VS20</strain>
    </source>
</reference>
<keyword evidence="2 6" id="KW-0547">Nucleotide-binding</keyword>
<dbReference type="GO" id="GO:0005524">
    <property type="term" value="F:ATP binding"/>
    <property type="evidence" value="ECO:0007669"/>
    <property type="project" value="UniProtKB-UniRule"/>
</dbReference>
<dbReference type="STRING" id="1156394.T0QUY7"/>
<dbReference type="RefSeq" id="XP_008608783.1">
    <property type="nucleotide sequence ID" value="XM_008610561.1"/>
</dbReference>
<gene>
    <name evidence="11" type="ORF">SDRG_04873</name>
</gene>
<dbReference type="InterPro" id="IPR001752">
    <property type="entry name" value="Kinesin_motor_dom"/>
</dbReference>
<dbReference type="InterPro" id="IPR027640">
    <property type="entry name" value="Kinesin-like_fam"/>
</dbReference>
<dbReference type="PANTHER" id="PTHR47968">
    <property type="entry name" value="CENTROMERE PROTEIN E"/>
    <property type="match status" value="1"/>
</dbReference>
<dbReference type="AlphaFoldDB" id="T0QUY7"/>
<sequence>MAGVVCERVKVYCRLRPQLVAAAPEDDGSTFVTGGASHCVGGGAAVTIAGTESHPLPKRLVLKDTNASPKDFEFDGCFRQDATQDAVYAAVARDLVQSVLLGYNATIMAYGQTGSGKTHTMMGPTEDGPDRGVIPRCLQRLFTSPTETGLRFHLSFVQIYCERVLDLLSGLPTPLSIRESEDDGVFVDGVQKKHVHSVEECLHWIHVGNANRTVAATNMNAHSSRSHAVITLQVERIDAAQASSQVVQKSQLHLVDLAGSERVKKSLVRGSHVNELKAINLSLSALGNCISALSKQQSHVPYRDSKLTRLLQNSLGGNAKTALILAVTPEASEAAESLATLQFGQRAMQIQVSAHVNVVPDYKRLVEMLQAKVDAYEDKLHGLDTELQASRDQQAFLVNQADEARLEASKMAFEMEALKTTTQLQIAMAKQAPSPDRAAAESDDAREASASSSSNVLEAFESKLQALTAQHSAELYALKQRFDFQVETHKQIANRANQEWHNIEHELSSERTAHLETCHELRATKEKYFALESDHVDRISDVSSEKKELETHVASHLQTIQRLEHTIGDLRLQLVEAQSGRSELSASIDANFVSRDQVNEMEALYSDAITKLQSRVESLEGQKPKKPSPPILETPKPPLIPVKKDSLIGKKAVPKVGRVMPGGRR</sequence>
<dbReference type="InterPro" id="IPR019821">
    <property type="entry name" value="Kinesin_motor_CS"/>
</dbReference>
<feature type="region of interest" description="Disordered" evidence="9">
    <location>
        <begin position="618"/>
        <end position="645"/>
    </location>
</feature>
<dbReference type="SUPFAM" id="SSF52540">
    <property type="entry name" value="P-loop containing nucleoside triphosphate hydrolases"/>
    <property type="match status" value="1"/>
</dbReference>
<evidence type="ECO:0000313" key="11">
    <source>
        <dbReference type="EMBL" id="EQC37850.1"/>
    </source>
</evidence>
<accession>T0QUY7</accession>
<evidence type="ECO:0000256" key="9">
    <source>
        <dbReference type="SAM" id="MobiDB-lite"/>
    </source>
</evidence>
<evidence type="ECO:0000256" key="7">
    <source>
        <dbReference type="RuleBase" id="RU000394"/>
    </source>
</evidence>
<dbReference type="InParanoid" id="T0QUY7"/>
<keyword evidence="1 7" id="KW-0493">Microtubule</keyword>
<feature type="compositionally biased region" description="Basic and acidic residues" evidence="9">
    <location>
        <begin position="438"/>
        <end position="447"/>
    </location>
</feature>
<dbReference type="PRINTS" id="PR00380">
    <property type="entry name" value="KINESINHEAVY"/>
</dbReference>